<evidence type="ECO:0000256" key="5">
    <source>
        <dbReference type="ARBA" id="ARBA00023027"/>
    </source>
</evidence>
<feature type="binding site" evidence="7">
    <location>
        <position position="147"/>
    </location>
    <ligand>
        <name>NAD(+)</name>
        <dbReference type="ChEBI" id="CHEBI:57540"/>
    </ligand>
</feature>
<dbReference type="PANTHER" id="PTHR43128">
    <property type="entry name" value="L-2-HYDROXYCARBOXYLATE DEHYDROGENASE (NAD(P)(+))"/>
    <property type="match status" value="1"/>
</dbReference>
<dbReference type="Pfam" id="PF00056">
    <property type="entry name" value="Ldh_1_N"/>
    <property type="match status" value="1"/>
</dbReference>
<dbReference type="PRINTS" id="PR00086">
    <property type="entry name" value="LLDHDRGNASE"/>
</dbReference>
<protein>
    <recommendedName>
        <fullName evidence="3 7">L-lactate dehydrogenase</fullName>
        <shortName evidence="7">L-LDH</shortName>
        <ecNumber evidence="3 7">1.1.1.27</ecNumber>
    </recommendedName>
</protein>
<comment type="similarity">
    <text evidence="2 7">Belongs to the LDH/MDH superfamily. LDH family.</text>
</comment>
<feature type="binding site" evidence="7">
    <location>
        <begin position="124"/>
        <end position="127"/>
    </location>
    <ligand>
        <name>substrate</name>
    </ligand>
</feature>
<organism evidence="10 11">
    <name type="scientific">Terrilactibacillus laevilacticus</name>
    <dbReference type="NCBI Taxonomy" id="1380157"/>
    <lineage>
        <taxon>Bacteria</taxon>
        <taxon>Bacillati</taxon>
        <taxon>Bacillota</taxon>
        <taxon>Bacilli</taxon>
        <taxon>Bacillales</taxon>
        <taxon>Bacillaceae</taxon>
        <taxon>Terrilactibacillus</taxon>
    </lineage>
</organism>
<comment type="caution">
    <text evidence="10">The sequence shown here is derived from an EMBL/GenBank/DDBJ whole genome shotgun (WGS) entry which is preliminary data.</text>
</comment>
<proteinExistence type="inferred from homology"/>
<name>A0ABW5PQU7_9BACI</name>
<dbReference type="EC" id="1.1.1.27" evidence="3 7"/>
<evidence type="ECO:0000256" key="4">
    <source>
        <dbReference type="ARBA" id="ARBA00023002"/>
    </source>
</evidence>
<dbReference type="InterPro" id="IPR036291">
    <property type="entry name" value="NAD(P)-bd_dom_sf"/>
</dbReference>
<keyword evidence="7" id="KW-0963">Cytoplasm</keyword>
<dbReference type="SUPFAM" id="SSF51735">
    <property type="entry name" value="NAD(P)-binding Rossmann-fold domains"/>
    <property type="match status" value="1"/>
</dbReference>
<evidence type="ECO:0000259" key="8">
    <source>
        <dbReference type="Pfam" id="PF00056"/>
    </source>
</evidence>
<feature type="binding site" evidence="7">
    <location>
        <position position="234"/>
    </location>
    <ligand>
        <name>substrate</name>
    </ligand>
</feature>
<dbReference type="InterPro" id="IPR011304">
    <property type="entry name" value="L-lactate_DH"/>
</dbReference>
<comment type="subcellular location">
    <subcellularLocation>
        <location evidence="7">Cytoplasm</location>
    </subcellularLocation>
</comment>
<feature type="binding site" evidence="7">
    <location>
        <position position="92"/>
    </location>
    <ligand>
        <name>substrate</name>
    </ligand>
</feature>
<feature type="domain" description="Lactate/malate dehydrogenase C-terminal" evidence="9">
    <location>
        <begin position="149"/>
        <end position="315"/>
    </location>
</feature>
<dbReference type="SUPFAM" id="SSF56327">
    <property type="entry name" value="LDH C-terminal domain-like"/>
    <property type="match status" value="1"/>
</dbReference>
<dbReference type="Pfam" id="PF02866">
    <property type="entry name" value="Ldh_1_C"/>
    <property type="match status" value="1"/>
</dbReference>
<evidence type="ECO:0000256" key="2">
    <source>
        <dbReference type="ARBA" id="ARBA00006054"/>
    </source>
</evidence>
<dbReference type="Proteomes" id="UP001597458">
    <property type="component" value="Unassembled WGS sequence"/>
</dbReference>
<dbReference type="InterPro" id="IPR001557">
    <property type="entry name" value="L-lactate/malate_DH"/>
</dbReference>
<dbReference type="Gene3D" id="3.90.110.10">
    <property type="entry name" value="Lactate dehydrogenase/glycoside hydrolase, family 4, C-terminal"/>
    <property type="match status" value="1"/>
</dbReference>
<dbReference type="HAMAP" id="MF_00488">
    <property type="entry name" value="Lactate_dehydrog"/>
    <property type="match status" value="1"/>
</dbReference>
<reference evidence="11" key="1">
    <citation type="journal article" date="2019" name="Int. J. Syst. Evol. Microbiol.">
        <title>The Global Catalogue of Microorganisms (GCM) 10K type strain sequencing project: providing services to taxonomists for standard genome sequencing and annotation.</title>
        <authorList>
            <consortium name="The Broad Institute Genomics Platform"/>
            <consortium name="The Broad Institute Genome Sequencing Center for Infectious Disease"/>
            <person name="Wu L."/>
            <person name="Ma J."/>
        </authorList>
    </citation>
    <scope>NUCLEOTIDE SEQUENCE [LARGE SCALE GENOMIC DNA]</scope>
    <source>
        <strain evidence="11">TISTR 2241</strain>
    </source>
</reference>
<keyword evidence="5 7" id="KW-0520">NAD</keyword>
<dbReference type="InterPro" id="IPR001236">
    <property type="entry name" value="Lactate/malate_DH_N"/>
</dbReference>
<keyword evidence="11" id="KW-1185">Reference proteome</keyword>
<comment type="catalytic activity">
    <reaction evidence="6 7">
        <text>(S)-lactate + NAD(+) = pyruvate + NADH + H(+)</text>
        <dbReference type="Rhea" id="RHEA:23444"/>
        <dbReference type="ChEBI" id="CHEBI:15361"/>
        <dbReference type="ChEBI" id="CHEBI:15378"/>
        <dbReference type="ChEBI" id="CHEBI:16651"/>
        <dbReference type="ChEBI" id="CHEBI:57540"/>
        <dbReference type="ChEBI" id="CHEBI:57945"/>
        <dbReference type="EC" id="1.1.1.27"/>
    </reaction>
</comment>
<dbReference type="NCBIfam" id="TIGR01771">
    <property type="entry name" value="L-LDH-NAD"/>
    <property type="match status" value="1"/>
</dbReference>
<feature type="domain" description="Lactate/malate dehydrogenase N-terminal" evidence="8">
    <location>
        <begin position="8"/>
        <end position="146"/>
    </location>
</feature>
<feature type="binding site" evidence="7">
    <location>
        <position position="16"/>
    </location>
    <ligand>
        <name>NAD(+)</name>
        <dbReference type="ChEBI" id="CHEBI:57540"/>
    </ligand>
</feature>
<feature type="active site" description="Proton acceptor" evidence="7">
    <location>
        <position position="179"/>
    </location>
</feature>
<comment type="pathway">
    <text evidence="1 7">Fermentation; pyruvate fermentation to lactate; (S)-lactate from pyruvate: step 1/1.</text>
</comment>
<dbReference type="Gene3D" id="3.40.50.720">
    <property type="entry name" value="NAD(P)-binding Rossmann-like Domain"/>
    <property type="match status" value="1"/>
</dbReference>
<evidence type="ECO:0000256" key="7">
    <source>
        <dbReference type="HAMAP-Rule" id="MF_00488"/>
    </source>
</evidence>
<dbReference type="PANTHER" id="PTHR43128:SF16">
    <property type="entry name" value="L-LACTATE DEHYDROGENASE"/>
    <property type="match status" value="1"/>
</dbReference>
<sequence length="317" mass="34371">MTGSIRRMGIIGVGNVGSAAAFSVIHQGICEELTLVDIKKEKAIGEAIDFADSIGFLSSRTKVKSGELLDLKDCDVILISVAGEPLKPGETRLDLLKGTSAIIKDIIPPLKEAGFNGIYVVATNPCDVITYLTWKLSGLPRNQVIGTGTALDSSRFRKLLSEHLHVDSRSITAYMLGEHGESQFGAWSHVSVGGKPIREYIEDHKENIEAFNFDELSEHAKREGWNVFNRKGKTEYGIGNALAFIAKSILNDAYTVSPVSAVLVGEYGQNDLAIGVPGILCREGLKQVIELDLDEKEQALFKNSASVIKDNIASVKL</sequence>
<comment type="subunit">
    <text evidence="7">Homotetramer.</text>
</comment>
<keyword evidence="4 7" id="KW-0560">Oxidoreductase</keyword>
<feature type="binding site" evidence="7">
    <location>
        <position position="37"/>
    </location>
    <ligand>
        <name>NAD(+)</name>
        <dbReference type="ChEBI" id="CHEBI:57540"/>
    </ligand>
</feature>
<dbReference type="GO" id="GO:0004459">
    <property type="term" value="F:L-lactate dehydrogenase (NAD+) activity"/>
    <property type="evidence" value="ECO:0007669"/>
    <property type="project" value="UniProtKB-EC"/>
</dbReference>
<dbReference type="InterPro" id="IPR022383">
    <property type="entry name" value="Lactate/malate_DH_C"/>
</dbReference>
<evidence type="ECO:0000256" key="1">
    <source>
        <dbReference type="ARBA" id="ARBA00004843"/>
    </source>
</evidence>
<comment type="function">
    <text evidence="7">Catalyzes the conversion of lactate to pyruvate.</text>
</comment>
<evidence type="ECO:0000256" key="3">
    <source>
        <dbReference type="ARBA" id="ARBA00012967"/>
    </source>
</evidence>
<accession>A0ABW5PQU7</accession>
<dbReference type="CDD" id="cd05291">
    <property type="entry name" value="HicDH_like"/>
    <property type="match status" value="1"/>
</dbReference>
<dbReference type="NCBIfam" id="NF000824">
    <property type="entry name" value="PRK00066.1"/>
    <property type="match status" value="1"/>
</dbReference>
<evidence type="ECO:0000256" key="6">
    <source>
        <dbReference type="ARBA" id="ARBA00049258"/>
    </source>
</evidence>
<dbReference type="EMBL" id="JBHUMR010000009">
    <property type="protein sequence ID" value="MFD2617257.1"/>
    <property type="molecule type" value="Genomic_DNA"/>
</dbReference>
<dbReference type="PIRSF" id="PIRSF000102">
    <property type="entry name" value="Lac_mal_DH"/>
    <property type="match status" value="1"/>
</dbReference>
<dbReference type="InterPro" id="IPR015955">
    <property type="entry name" value="Lactate_DH/Glyco_Ohase_4_C"/>
</dbReference>
<dbReference type="RefSeq" id="WP_141190868.1">
    <property type="nucleotide sequence ID" value="NZ_JBHUMR010000009.1"/>
</dbReference>
<feature type="binding site" evidence="7">
    <location>
        <begin position="122"/>
        <end position="124"/>
    </location>
    <ligand>
        <name>NAD(+)</name>
        <dbReference type="ChEBI" id="CHEBI:57540"/>
    </ligand>
</feature>
<feature type="binding site" evidence="7">
    <location>
        <position position="42"/>
    </location>
    <ligand>
        <name>NAD(+)</name>
        <dbReference type="ChEBI" id="CHEBI:57540"/>
    </ligand>
</feature>
<evidence type="ECO:0000259" key="9">
    <source>
        <dbReference type="Pfam" id="PF02866"/>
    </source>
</evidence>
<gene>
    <name evidence="7" type="primary">ldh</name>
    <name evidence="10" type="ORF">ACFSTF_08020</name>
</gene>
<evidence type="ECO:0000313" key="10">
    <source>
        <dbReference type="EMBL" id="MFD2617257.1"/>
    </source>
</evidence>
<evidence type="ECO:0000313" key="11">
    <source>
        <dbReference type="Proteomes" id="UP001597458"/>
    </source>
</evidence>
<comment type="caution">
    <text evidence="7">Lacks conserved residue(s) required for the propagation of feature annotation.</text>
</comment>
<feature type="binding site" evidence="7">
    <location>
        <begin position="152"/>
        <end position="155"/>
    </location>
    <ligand>
        <name>substrate</name>
    </ligand>
</feature>